<feature type="compositionally biased region" description="Low complexity" evidence="1">
    <location>
        <begin position="110"/>
        <end position="120"/>
    </location>
</feature>
<dbReference type="Proteomes" id="UP001438707">
    <property type="component" value="Unassembled WGS sequence"/>
</dbReference>
<accession>A0AAW1RVZ9</accession>
<feature type="compositionally biased region" description="Polar residues" evidence="1">
    <location>
        <begin position="167"/>
        <end position="182"/>
    </location>
</feature>
<feature type="compositionally biased region" description="Basic and acidic residues" evidence="1">
    <location>
        <begin position="2126"/>
        <end position="2165"/>
    </location>
</feature>
<feature type="compositionally biased region" description="Low complexity" evidence="1">
    <location>
        <begin position="1314"/>
        <end position="1329"/>
    </location>
</feature>
<feature type="compositionally biased region" description="Low complexity" evidence="1">
    <location>
        <begin position="215"/>
        <end position="231"/>
    </location>
</feature>
<feature type="region of interest" description="Disordered" evidence="1">
    <location>
        <begin position="1650"/>
        <end position="1720"/>
    </location>
</feature>
<feature type="region of interest" description="Disordered" evidence="1">
    <location>
        <begin position="382"/>
        <end position="425"/>
    </location>
</feature>
<feature type="compositionally biased region" description="Basic and acidic residues" evidence="1">
    <location>
        <begin position="1095"/>
        <end position="1111"/>
    </location>
</feature>
<feature type="compositionally biased region" description="Low complexity" evidence="1">
    <location>
        <begin position="1673"/>
        <end position="1683"/>
    </location>
</feature>
<feature type="region of interest" description="Disordered" evidence="1">
    <location>
        <begin position="503"/>
        <end position="597"/>
    </location>
</feature>
<feature type="compositionally biased region" description="Polar residues" evidence="1">
    <location>
        <begin position="542"/>
        <end position="559"/>
    </location>
</feature>
<feature type="compositionally biased region" description="Low complexity" evidence="1">
    <location>
        <begin position="503"/>
        <end position="516"/>
    </location>
</feature>
<comment type="caution">
    <text evidence="2">The sequence shown here is derived from an EMBL/GenBank/DDBJ whole genome shotgun (WGS) entry which is preliminary data.</text>
</comment>
<feature type="compositionally biased region" description="Polar residues" evidence="1">
    <location>
        <begin position="384"/>
        <end position="397"/>
    </location>
</feature>
<feature type="compositionally biased region" description="Low complexity" evidence="1">
    <location>
        <begin position="728"/>
        <end position="742"/>
    </location>
</feature>
<feature type="region of interest" description="Disordered" evidence="1">
    <location>
        <begin position="2106"/>
        <end position="2188"/>
    </location>
</feature>
<feature type="compositionally biased region" description="Basic and acidic residues" evidence="1">
    <location>
        <begin position="2176"/>
        <end position="2188"/>
    </location>
</feature>
<keyword evidence="3" id="KW-1185">Reference proteome</keyword>
<feature type="compositionally biased region" description="Basic and acidic residues" evidence="1">
    <location>
        <begin position="1057"/>
        <end position="1074"/>
    </location>
</feature>
<feature type="compositionally biased region" description="Polar residues" evidence="1">
    <location>
        <begin position="873"/>
        <end position="887"/>
    </location>
</feature>
<feature type="compositionally biased region" description="Polar residues" evidence="1">
    <location>
        <begin position="824"/>
        <end position="845"/>
    </location>
</feature>
<feature type="compositionally biased region" description="Basic and acidic residues" evidence="1">
    <location>
        <begin position="1910"/>
        <end position="1924"/>
    </location>
</feature>
<feature type="compositionally biased region" description="Pro residues" evidence="1">
    <location>
        <begin position="524"/>
        <end position="535"/>
    </location>
</feature>
<feature type="compositionally biased region" description="Basic and acidic residues" evidence="1">
    <location>
        <begin position="1"/>
        <end position="10"/>
    </location>
</feature>
<feature type="compositionally biased region" description="Polar residues" evidence="1">
    <location>
        <begin position="310"/>
        <end position="319"/>
    </location>
</feature>
<feature type="compositionally biased region" description="Pro residues" evidence="1">
    <location>
        <begin position="665"/>
        <end position="674"/>
    </location>
</feature>
<feature type="compositionally biased region" description="Polar residues" evidence="1">
    <location>
        <begin position="202"/>
        <end position="214"/>
    </location>
</feature>
<feature type="compositionally biased region" description="Polar residues" evidence="1">
    <location>
        <begin position="1141"/>
        <end position="1163"/>
    </location>
</feature>
<name>A0AAW1RVZ9_9CHLO</name>
<proteinExistence type="predicted"/>
<gene>
    <name evidence="2" type="ORF">WJX74_000889</name>
</gene>
<feature type="region of interest" description="Disordered" evidence="1">
    <location>
        <begin position="1766"/>
        <end position="1813"/>
    </location>
</feature>
<dbReference type="EMBL" id="JALJOS010000006">
    <property type="protein sequence ID" value="KAK9837583.1"/>
    <property type="molecule type" value="Genomic_DNA"/>
</dbReference>
<feature type="compositionally biased region" description="Polar residues" evidence="1">
    <location>
        <begin position="569"/>
        <end position="590"/>
    </location>
</feature>
<feature type="compositionally biased region" description="Low complexity" evidence="1">
    <location>
        <begin position="906"/>
        <end position="925"/>
    </location>
</feature>
<feature type="compositionally biased region" description="Low complexity" evidence="1">
    <location>
        <begin position="632"/>
        <end position="642"/>
    </location>
</feature>
<feature type="compositionally biased region" description="Polar residues" evidence="1">
    <location>
        <begin position="1650"/>
        <end position="1667"/>
    </location>
</feature>
<feature type="region of interest" description="Disordered" evidence="1">
    <location>
        <begin position="1"/>
        <end position="255"/>
    </location>
</feature>
<evidence type="ECO:0000313" key="3">
    <source>
        <dbReference type="Proteomes" id="UP001438707"/>
    </source>
</evidence>
<sequence length="2188" mass="234316">MGDIAAEIRRFRQSPPAPRRERPASPKRFWWQDPAGLSSKQLTQVPQPEQQSQIPARSSLIRLKPPRPSDPRHVSLRASGTLARSSADAKPSSGALEGLTEQTTSLTGHSSKSGPVQSSSPPSPAPIASPADPSGQGKAAQNLIAKPWQDPVLAPTPSVANARAVGNSLQWQDANKSVQEGFSPSMKLQHDHGGSPDFSATHMGNASQEKTAIAQTQQGQPSGLLQQGQEGIPTTHPGLQRPKMGKKQAALERLAGQHPQLFRALQAMQLDASGRISSQSVAQVQHAAEGEARATPALASERPRGKVNDEQSPTSTQTPPGVPDLAAANSNHSQAPEPVPDNAVGVHALQPAEKPLGHQLHPVAAAAQAHFAPTQAAASKAPVSVSQNATGSSSASAQGLKPSPVPVTATVPGGSSGAPTRKALPSAAVHDATAIASAEPALAASGLLSSDRPQQKLNMADLMQKAASEPMHQLATQLQHTEVTLAAQPMGTRLPDMQIPQEAALASPAASAAASDSSEDFGIPPEPTRLPPLPALEPGVIQFTQQHPGASSRAQSPVQRHQRGLFSRKSASIHHSNQNIGHGNSRSGQGSDVEGPDHLEDAAESLEDDMELQDPGQLVNIRDSTPPKLRWSSSSASSSGASMLQEPLRSAQRGSHRAHAGSKPPSAPASPQPAPKRSLGHGNGHIRAQSSSLDRSVASFTSAMGRSGLQAVSRSPVGRKTSLKEGAARATDATDAAAQQEQQHSRQRGRRHSSSSSDSSANQQPADALDEQHYPSVAAPAVAQNELRHDMTPPFTSQLPPDQSGRHVLPSQMAVKHADDWAPNTASAVLQPQDSQQVNQPSIVSHTAAAAPISSANQPYTGALPPPQKVASPEQQATKESQGQPAQRDSGLTRAPERFADVDAEAASSDIPSAAQAPAANPYASIDSPPRLALRAHDHADQALRLSNTSRSHQDEADQLTAPRVMQHPPGPEQLGKIDSPAPEAHLGPTGRSNVRNKEIEGYEAEFTKPALPLQKGGLQESQQHLRRHEQHAGSMESRSSWKPQSQGGAIVQEGQGGKHPEAEEFEGPVHPEKMASSLAVPNPTERSWQQEALPKGKMDRADQPPEDLPHAGRNLPVPTRRSQFENAKAGSMLRTKAHESQGNSTPFSDAASKNSSRGSSNAGEACAMSPATQEAMRASRKPERQPLREISTHHNNQHGMVWPQQDSVATTSPADHNRRAKPIQAMNLEELADYLGPSSPAMRELHAQQKLREAQEALRKAGGGDATGEQPLLKQFLAQSDQLRTAVLQAAIDQQRALLQAQNTPAKPPTPKADPTTARPAAPANLPAGMGGSQPAQATPGVIVSDTAEGADAPAYVPSRMPLVDSSQPALKLETTPARQSQEGLHSNTILRAARQMTNQLEATMRSFLSEVQGTGVLNSRPFNLDNQPLIQYVPETPYTLPMARQEQFTPAVSHQHQSHLLQQMAFASQPEIPPSLFTLPYGAQLADAGQAQAATSFANPIQPSGFNALPQQHPSQQPVAQWPGLPWSHNALGSENAPSLPLAYGYPPPSNIAQQYPIAPLSMSGVRPQALPGLLGLSSYPALPRFPSMQQLQMPAYAASSRALDALPWQPSSQVVPTASQHRALHPAAAMLEAPLFMQPPVRSASGQQSFSAALQPAMSQQAGPSMSPKAAAAASSQQAALQPGVSQSSLPFSNNQALQPTMSWNDRHSRDGQTLPVQPQASFLHPSFVNQAVLSQNGGHENRPGAHQGSAMLPGLDTAVWSAEGPASQTARSGGRAYGAPQLPGTHAQDSSHAGGLDLSSLPSGPPLHVAGTEEALRAAEFSNDGSRLPPEPPATYPRLQPPRQEPHLGQQAMHRGDESRQLRLPPPSDVNGDPGHPWAASGDDRGRSLPWGPVVPEAGGSSNRGYQRDEPSREQDVDHAGRHRAAWNQNERPFASSRMPEGMHIHQRARQEELRGLYMPMHEHVDDARRHSVPHGYRGQQSSGWQVHGHRDMEMPNRAPEMDWTGISGYAGPRHQDWIQDDSQWDHQDQQLNQDVRRGGERQAVRHRQPREHYQGQPPPLPMRAQFSRASVDEWADAERTQAAASHHMLPHRLPFRRSEQHAFDDGGYPRNLRGYQQADTSTRHDRVAKYFDVPEQREMSILPRRDMTRRHQDEEGHDISSRYPDQPYAERSTHRRDSGWSPY</sequence>
<feature type="region of interest" description="Disordered" evidence="1">
    <location>
        <begin position="1301"/>
        <end position="1340"/>
    </location>
</feature>
<feature type="region of interest" description="Disordered" evidence="1">
    <location>
        <begin position="281"/>
        <end position="343"/>
    </location>
</feature>
<protein>
    <submittedName>
        <fullName evidence="2">Uncharacterized protein</fullName>
    </submittedName>
</protein>
<reference evidence="2 3" key="1">
    <citation type="journal article" date="2024" name="Nat. Commun.">
        <title>Phylogenomics reveals the evolutionary origins of lichenization in chlorophyte algae.</title>
        <authorList>
            <person name="Puginier C."/>
            <person name="Libourel C."/>
            <person name="Otte J."/>
            <person name="Skaloud P."/>
            <person name="Haon M."/>
            <person name="Grisel S."/>
            <person name="Petersen M."/>
            <person name="Berrin J.G."/>
            <person name="Delaux P.M."/>
            <person name="Dal Grande F."/>
            <person name="Keller J."/>
        </authorList>
    </citation>
    <scope>NUCLEOTIDE SEQUENCE [LARGE SCALE GENOMIC DNA]</scope>
    <source>
        <strain evidence="2 3">SAG 2145</strain>
    </source>
</reference>
<feature type="region of interest" description="Disordered" evidence="1">
    <location>
        <begin position="2040"/>
        <end position="2067"/>
    </location>
</feature>
<feature type="compositionally biased region" description="Polar residues" evidence="1">
    <location>
        <begin position="38"/>
        <end position="56"/>
    </location>
</feature>
<feature type="compositionally biased region" description="Low complexity" evidence="1">
    <location>
        <begin position="754"/>
        <end position="764"/>
    </location>
</feature>
<feature type="compositionally biased region" description="Polar residues" evidence="1">
    <location>
        <begin position="688"/>
        <end position="704"/>
    </location>
</feature>
<feature type="compositionally biased region" description="Polar residues" evidence="1">
    <location>
        <begin position="1687"/>
        <end position="1707"/>
    </location>
</feature>
<organism evidence="2 3">
    <name type="scientific">Apatococcus lobatus</name>
    <dbReference type="NCBI Taxonomy" id="904363"/>
    <lineage>
        <taxon>Eukaryota</taxon>
        <taxon>Viridiplantae</taxon>
        <taxon>Chlorophyta</taxon>
        <taxon>core chlorophytes</taxon>
        <taxon>Trebouxiophyceae</taxon>
        <taxon>Chlorellales</taxon>
        <taxon>Chlorellaceae</taxon>
        <taxon>Apatococcus</taxon>
    </lineage>
</organism>
<feature type="region of interest" description="Disordered" evidence="1">
    <location>
        <begin position="618"/>
        <end position="1186"/>
    </location>
</feature>
<feature type="compositionally biased region" description="Polar residues" evidence="1">
    <location>
        <begin position="1037"/>
        <end position="1048"/>
    </location>
</feature>
<feature type="region of interest" description="Disordered" evidence="1">
    <location>
        <begin position="1825"/>
        <end position="1948"/>
    </location>
</feature>
<evidence type="ECO:0000313" key="2">
    <source>
        <dbReference type="EMBL" id="KAK9837583.1"/>
    </source>
</evidence>
<evidence type="ECO:0000256" key="1">
    <source>
        <dbReference type="SAM" id="MobiDB-lite"/>
    </source>
</evidence>
<feature type="compositionally biased region" description="Polar residues" evidence="1">
    <location>
        <begin position="100"/>
        <end position="109"/>
    </location>
</feature>